<proteinExistence type="predicted"/>
<dbReference type="Pfam" id="PF13635">
    <property type="entry name" value="DUF4143"/>
    <property type="match status" value="1"/>
</dbReference>
<dbReference type="SUPFAM" id="SSF52540">
    <property type="entry name" value="P-loop containing nucleoside triphosphate hydrolases"/>
    <property type="match status" value="1"/>
</dbReference>
<dbReference type="Proteomes" id="UP001622612">
    <property type="component" value="Chromosome"/>
</dbReference>
<dbReference type="PANTHER" id="PTHR43566">
    <property type="entry name" value="CONSERVED PROTEIN"/>
    <property type="match status" value="1"/>
</dbReference>
<sequence>MQNNKKYLNRICDETIKDYLKASGAVIIKGLKWCGKSTTAKRFANSEIYMQDEMNKDILKLEAKRNPAEFLNKKPPLLIDEWQEIPFIWNSIRYEIDKRNEKGQFILTGSTMPTDNSFKNHSGIGRINEFMMRTMSLYESLESTGDISLAKLFNGIKLDNFILNNTPLEDIAYYVCRGGWPESILCEDRKISLLTSNLYYKSLVNFDFGFTNKNYNNNDLIKALLKSYSRNIGSQVSFKTISDDINSSIGIKYSEKLIKKYLDKLKELFIIEESNAWLPNLRSNTVIRTSSTKYFLDQSIGISALGISPNDLLQDLNTFGLYFENMCIRDLRIYAEKIGGTIHHYRDKNNFEIDTIIHLDNGKWALIEIKLNDDMEIIKKAIDKIKKFASLVIDKYNSLPSFIMILTAGTKAYQFDDNVYVVPITTLKD</sequence>
<reference evidence="3" key="1">
    <citation type="submission" date="2021-11" db="EMBL/GenBank/DDBJ databases">
        <title>The first genome sequence of unculturable Mycoplasma faucium obtained by de novo assembly of metagenomic reads.</title>
        <authorList>
            <person name="Sabat A.J."/>
            <person name="Bathoorn E."/>
            <person name="Akkerboom V."/>
            <person name="Friedrich A.W."/>
        </authorList>
    </citation>
    <scope>NUCLEOTIDE SEQUENCE [LARGE SCALE GENOMIC DNA]</scope>
    <source>
        <strain evidence="3">UMCG-MFM1</strain>
    </source>
</reference>
<dbReference type="PANTHER" id="PTHR43566:SF1">
    <property type="entry name" value="AAA+ ATPASE DOMAIN-CONTAINING PROTEIN"/>
    <property type="match status" value="1"/>
</dbReference>
<accession>A0ABZ2TM28</accession>
<evidence type="ECO:0000259" key="1">
    <source>
        <dbReference type="Pfam" id="PF13173"/>
    </source>
</evidence>
<feature type="domain" description="AAA" evidence="1">
    <location>
        <begin position="24"/>
        <end position="140"/>
    </location>
</feature>
<gene>
    <name evidence="3" type="ORF">LQ356_01220</name>
</gene>
<feature type="domain" description="DUF4143" evidence="2">
    <location>
        <begin position="216"/>
        <end position="371"/>
    </location>
</feature>
<dbReference type="Pfam" id="PF13173">
    <property type="entry name" value="AAA_14"/>
    <property type="match status" value="1"/>
</dbReference>
<protein>
    <submittedName>
        <fullName evidence="3">DUF4143 domain-containing protein</fullName>
    </submittedName>
</protein>
<evidence type="ECO:0000313" key="4">
    <source>
        <dbReference type="Proteomes" id="UP001622612"/>
    </source>
</evidence>
<dbReference type="InterPro" id="IPR041682">
    <property type="entry name" value="AAA_14"/>
</dbReference>
<dbReference type="InterPro" id="IPR025420">
    <property type="entry name" value="DUF4143"/>
</dbReference>
<keyword evidence="4" id="KW-1185">Reference proteome</keyword>
<dbReference type="RefSeq" id="WP_405311993.1">
    <property type="nucleotide sequence ID" value="NZ_CP088155.1"/>
</dbReference>
<dbReference type="InterPro" id="IPR027417">
    <property type="entry name" value="P-loop_NTPase"/>
</dbReference>
<evidence type="ECO:0000313" key="3">
    <source>
        <dbReference type="EMBL" id="WYM97505.1"/>
    </source>
</evidence>
<evidence type="ECO:0000259" key="2">
    <source>
        <dbReference type="Pfam" id="PF13635"/>
    </source>
</evidence>
<organism evidence="3 4">
    <name type="scientific">Metamycoplasma faucium</name>
    <dbReference type="NCBI Taxonomy" id="56142"/>
    <lineage>
        <taxon>Bacteria</taxon>
        <taxon>Bacillati</taxon>
        <taxon>Mycoplasmatota</taxon>
        <taxon>Mycoplasmoidales</taxon>
        <taxon>Metamycoplasmataceae</taxon>
        <taxon>Metamycoplasma</taxon>
    </lineage>
</organism>
<dbReference type="EMBL" id="CP088155">
    <property type="protein sequence ID" value="WYM97505.1"/>
    <property type="molecule type" value="Genomic_DNA"/>
</dbReference>
<name>A0ABZ2TM28_9BACT</name>